<evidence type="ECO:0000256" key="2">
    <source>
        <dbReference type="ARBA" id="ARBA00022729"/>
    </source>
</evidence>
<keyword evidence="1" id="KW-0433">Leucine-rich repeat</keyword>
<dbReference type="SUPFAM" id="SSF52058">
    <property type="entry name" value="L domain-like"/>
    <property type="match status" value="1"/>
</dbReference>
<organism>
    <name type="scientific">Branchiostoma floridae</name>
    <name type="common">Florida lancelet</name>
    <name type="synonym">Amphioxus</name>
    <dbReference type="NCBI Taxonomy" id="7739"/>
    <lineage>
        <taxon>Eukaryota</taxon>
        <taxon>Metazoa</taxon>
        <taxon>Chordata</taxon>
        <taxon>Cephalochordata</taxon>
        <taxon>Leptocardii</taxon>
        <taxon>Amphioxiformes</taxon>
        <taxon>Branchiostomatidae</taxon>
        <taxon>Branchiostoma</taxon>
    </lineage>
</organism>
<protein>
    <recommendedName>
        <fullName evidence="5">LRRCT domain-containing protein</fullName>
    </recommendedName>
</protein>
<dbReference type="PROSITE" id="PS51450">
    <property type="entry name" value="LRR"/>
    <property type="match status" value="5"/>
</dbReference>
<dbReference type="Gene3D" id="3.80.10.10">
    <property type="entry name" value="Ribonuclease Inhibitor"/>
    <property type="match status" value="2"/>
</dbReference>
<dbReference type="InterPro" id="IPR001611">
    <property type="entry name" value="Leu-rich_rpt"/>
</dbReference>
<keyword evidence="3" id="KW-0677">Repeat</keyword>
<keyword evidence="2" id="KW-0732">Signal</keyword>
<proteinExistence type="predicted"/>
<feature type="domain" description="LRRCT" evidence="5">
    <location>
        <begin position="209"/>
        <end position="258"/>
    </location>
</feature>
<dbReference type="PANTHER" id="PTHR45617:SF170">
    <property type="entry name" value="MIP14966P"/>
    <property type="match status" value="1"/>
</dbReference>
<name>C3ZR15_BRAFL</name>
<evidence type="ECO:0000259" key="5">
    <source>
        <dbReference type="SMART" id="SM00082"/>
    </source>
</evidence>
<evidence type="ECO:0000313" key="6">
    <source>
        <dbReference type="EMBL" id="EEN45056.1"/>
    </source>
</evidence>
<dbReference type="SMART" id="SM00082">
    <property type="entry name" value="LRRCT"/>
    <property type="match status" value="1"/>
</dbReference>
<feature type="region of interest" description="Disordered" evidence="4">
    <location>
        <begin position="693"/>
        <end position="946"/>
    </location>
</feature>
<feature type="region of interest" description="Disordered" evidence="4">
    <location>
        <begin position="543"/>
        <end position="571"/>
    </location>
</feature>
<feature type="region of interest" description="Disordered" evidence="4">
    <location>
        <begin position="632"/>
        <end position="678"/>
    </location>
</feature>
<dbReference type="SMART" id="SM00365">
    <property type="entry name" value="LRR_SD22"/>
    <property type="match status" value="5"/>
</dbReference>
<dbReference type="STRING" id="7739.C3ZR15"/>
<dbReference type="InParanoid" id="C3ZR15"/>
<dbReference type="Pfam" id="PF13306">
    <property type="entry name" value="LRR_5"/>
    <property type="match status" value="1"/>
</dbReference>
<dbReference type="PANTHER" id="PTHR45617">
    <property type="entry name" value="LEUCINE RICH REPEAT FAMILY PROTEIN"/>
    <property type="match status" value="1"/>
</dbReference>
<accession>C3ZR15</accession>
<dbReference type="AlphaFoldDB" id="C3ZR15"/>
<dbReference type="SMART" id="SM00369">
    <property type="entry name" value="LRR_TYP"/>
    <property type="match status" value="8"/>
</dbReference>
<feature type="compositionally biased region" description="Polar residues" evidence="4">
    <location>
        <begin position="272"/>
        <end position="281"/>
    </location>
</feature>
<feature type="region of interest" description="Disordered" evidence="4">
    <location>
        <begin position="268"/>
        <end position="295"/>
    </location>
</feature>
<dbReference type="eggNOG" id="KOG0619">
    <property type="taxonomic scope" value="Eukaryota"/>
</dbReference>
<dbReference type="InterPro" id="IPR032675">
    <property type="entry name" value="LRR_dom_sf"/>
</dbReference>
<evidence type="ECO:0000256" key="1">
    <source>
        <dbReference type="ARBA" id="ARBA00022614"/>
    </source>
</evidence>
<dbReference type="InterPro" id="IPR000483">
    <property type="entry name" value="Cys-rich_flank_reg_C"/>
</dbReference>
<dbReference type="EMBL" id="GG666663">
    <property type="protein sequence ID" value="EEN45056.1"/>
    <property type="molecule type" value="Genomic_DNA"/>
</dbReference>
<dbReference type="Pfam" id="PF00560">
    <property type="entry name" value="LRR_1"/>
    <property type="match status" value="1"/>
</dbReference>
<gene>
    <name evidence="6" type="ORF">BRAFLDRAFT_87518</name>
</gene>
<reference evidence="6" key="1">
    <citation type="journal article" date="2008" name="Nature">
        <title>The amphioxus genome and the evolution of the chordate karyotype.</title>
        <authorList>
            <consortium name="US DOE Joint Genome Institute (JGI-PGF)"/>
            <person name="Putnam N.H."/>
            <person name="Butts T."/>
            <person name="Ferrier D.E.K."/>
            <person name="Furlong R.F."/>
            <person name="Hellsten U."/>
            <person name="Kawashima T."/>
            <person name="Robinson-Rechavi M."/>
            <person name="Shoguchi E."/>
            <person name="Terry A."/>
            <person name="Yu J.-K."/>
            <person name="Benito-Gutierrez E.L."/>
            <person name="Dubchak I."/>
            <person name="Garcia-Fernandez J."/>
            <person name="Gibson-Brown J.J."/>
            <person name="Grigoriev I.V."/>
            <person name="Horton A.C."/>
            <person name="de Jong P.J."/>
            <person name="Jurka J."/>
            <person name="Kapitonov V.V."/>
            <person name="Kohara Y."/>
            <person name="Kuroki Y."/>
            <person name="Lindquist E."/>
            <person name="Lucas S."/>
            <person name="Osoegawa K."/>
            <person name="Pennacchio L.A."/>
            <person name="Salamov A.A."/>
            <person name="Satou Y."/>
            <person name="Sauka-Spengler T."/>
            <person name="Schmutz J."/>
            <person name="Shin-I T."/>
            <person name="Toyoda A."/>
            <person name="Bronner-Fraser M."/>
            <person name="Fujiyama A."/>
            <person name="Holland L.Z."/>
            <person name="Holland P.W.H."/>
            <person name="Satoh N."/>
            <person name="Rokhsar D.S."/>
        </authorList>
    </citation>
    <scope>NUCLEOTIDE SEQUENCE [LARGE SCALE GENOMIC DNA]</scope>
    <source>
        <strain evidence="6">S238N-H82</strain>
        <tissue evidence="6">Testes</tissue>
    </source>
</reference>
<evidence type="ECO:0000256" key="3">
    <source>
        <dbReference type="ARBA" id="ARBA00022737"/>
    </source>
</evidence>
<sequence length="1003" mass="108011">MGTFTNLPELFTLYLSYNRITSIPPDTFTNLPKLDYLELKETQIASIQPGAISNLPQLCDLILPQNQITSIQTGTFSNLQNLNNLDLEENQIISIQPGAFINLHKLKNLNLSSNKMTSIQPGTFTDLPELYDLDLSYNKITSIQPYTFTNLKLEVLSLYGNQITSIKPDAFANLLKLEWLDLCENQISVLPPSGYDMLSAIRDVEIYSNPWQCDCEMVPFRLKMTGSAYFENQITCAQPDNFRGQKIKDINPENLICNDTHASSTLSISSSFGTPESNTSPIAHPVGSTADGIHTSFTSSAAPTSSLFGTPESKTSPIAHHVGSRADDIHVSYAFIASTVSTFSSFGSPERHPVGSTSAQQPITTASLTTPLAIPQPVLIGSICGTVGGIVLVGAIVLTIWCKRRTRHPSPGQNSKVIVTVTNTTATGKADQALQSLKVVTHNNIPAALKQNPMYGCAGATPSTSCHDQTGQGQSQATTESYTSNTLAVTVSGQGQTVYQALRDTKPSNYTGPNAELCKATGVYQPITESHTNTTAAVVTSGYDQTKHGQSQDITESHTNTTTSVLTSGHDQTGQAQYQNIAKSHTNTTATATISGHDQTGQTESQNKTQSPDVRNLTYNQTVSLSQQNRLYIGAGSPPNNPTSEAAGKPYEIKTSGSPNQSKPSKDEPTPLPPPREGADTLLAVLEPYVYENVDSPLKSPKPKGTGGWPSAKNETQGLADKTKPTKEEPPSLLSSRRVDDAQLAVSQPHLYEDVDAPPKSPKPTGTGLRKFAKNKTIVTENKNKIVKDEPPPSLSPSCKGDVTMPSVSQPHLYEDVDAPPKSPIQKGTGLRNFAKNKAIVTENKNITVRKEPPPLPPPRKGDVTMPSVSQPHLYEDVDATPKKPKPTGTCLRQTAKKEALGTGIKSNPTKEDPPPLPPPLKGTGVLPVSQPHAHVDTPQKRPKRKGAALKQFAMSLGTVVKNKPPKDKLAPVPPQGKCTEARFEKSAGANDNLHVYENNELE</sequence>
<dbReference type="InterPro" id="IPR003591">
    <property type="entry name" value="Leu-rich_rpt_typical-subtyp"/>
</dbReference>
<dbReference type="FunFam" id="3.80.10.10:FF:001164">
    <property type="entry name" value="GH01279p"/>
    <property type="match status" value="1"/>
</dbReference>
<feature type="compositionally biased region" description="Basic and acidic residues" evidence="4">
    <location>
        <begin position="721"/>
        <end position="730"/>
    </location>
</feature>
<feature type="compositionally biased region" description="Basic and acidic residues" evidence="4">
    <location>
        <begin position="782"/>
        <end position="791"/>
    </location>
</feature>
<evidence type="ECO:0000256" key="4">
    <source>
        <dbReference type="SAM" id="MobiDB-lite"/>
    </source>
</evidence>
<feature type="region of interest" description="Disordered" evidence="4">
    <location>
        <begin position="592"/>
        <end position="615"/>
    </location>
</feature>
<dbReference type="InterPro" id="IPR026906">
    <property type="entry name" value="LRR_5"/>
</dbReference>